<dbReference type="EMBL" id="JACGXN010000008">
    <property type="protein sequence ID" value="MBA8880542.1"/>
    <property type="molecule type" value="Genomic_DNA"/>
</dbReference>
<comment type="caution">
    <text evidence="2">The sequence shown here is derived from an EMBL/GenBank/DDBJ whole genome shotgun (WGS) entry which is preliminary data.</text>
</comment>
<dbReference type="Proteomes" id="UP000549052">
    <property type="component" value="Unassembled WGS sequence"/>
</dbReference>
<evidence type="ECO:0000313" key="3">
    <source>
        <dbReference type="Proteomes" id="UP000549052"/>
    </source>
</evidence>
<feature type="region of interest" description="Disordered" evidence="1">
    <location>
        <begin position="1"/>
        <end position="20"/>
    </location>
</feature>
<dbReference type="AlphaFoldDB" id="A0A839ENX6"/>
<sequence length="189" mass="20924">MVTIFNRKATAPDEPGGQAGLSRRQLLKRGGMASLGALLVISSNSIIHPQQAWGLETSNLKPETMATLIQLARDIYPHDNIPDRFYAIAVKPYDAKAGSDAKQKELIEAGIADLDKRAGNGGYLGLDWEDHRLKLLRQIEDTPFFQTVRGGLVTGLYNQKELWPLFGYEGEAYSKGGYIARGFSDIEWL</sequence>
<name>A0A839ENX6_9HYPH</name>
<evidence type="ECO:0000256" key="1">
    <source>
        <dbReference type="SAM" id="MobiDB-lite"/>
    </source>
</evidence>
<accession>A0A839ENX6</accession>
<protein>
    <recommendedName>
        <fullName evidence="4">Twin-arginine translocation pathway signal</fullName>
    </recommendedName>
</protein>
<proteinExistence type="predicted"/>
<keyword evidence="3" id="KW-1185">Reference proteome</keyword>
<dbReference type="RefSeq" id="WP_182551187.1">
    <property type="nucleotide sequence ID" value="NZ_JACGXN010000008.1"/>
</dbReference>
<dbReference type="PROSITE" id="PS51318">
    <property type="entry name" value="TAT"/>
    <property type="match status" value="1"/>
</dbReference>
<evidence type="ECO:0008006" key="4">
    <source>
        <dbReference type="Google" id="ProtNLM"/>
    </source>
</evidence>
<reference evidence="2 3" key="1">
    <citation type="submission" date="2020-07" db="EMBL/GenBank/DDBJ databases">
        <title>Genomic Encyclopedia of Type Strains, Phase IV (KMG-V): Genome sequencing to study the core and pangenomes of soil and plant-associated prokaryotes.</title>
        <authorList>
            <person name="Whitman W."/>
        </authorList>
    </citation>
    <scope>NUCLEOTIDE SEQUENCE [LARGE SCALE GENOMIC DNA]</scope>
    <source>
        <strain evidence="2 3">AN3</strain>
    </source>
</reference>
<dbReference type="InterPro" id="IPR006311">
    <property type="entry name" value="TAT_signal"/>
</dbReference>
<organism evidence="2 3">
    <name type="scientific">Phyllobacterium myrsinacearum</name>
    <dbReference type="NCBI Taxonomy" id="28101"/>
    <lineage>
        <taxon>Bacteria</taxon>
        <taxon>Pseudomonadati</taxon>
        <taxon>Pseudomonadota</taxon>
        <taxon>Alphaproteobacteria</taxon>
        <taxon>Hyphomicrobiales</taxon>
        <taxon>Phyllobacteriaceae</taxon>
        <taxon>Phyllobacterium</taxon>
    </lineage>
</organism>
<gene>
    <name evidence="2" type="ORF">FHW16_004265</name>
</gene>
<evidence type="ECO:0000313" key="2">
    <source>
        <dbReference type="EMBL" id="MBA8880542.1"/>
    </source>
</evidence>